<gene>
    <name evidence="1" type="ORF">DYL59_04770</name>
</gene>
<sequence length="67" mass="7185">MQIVVPRTCYQSCTTEPKRESCQVAGMPGLSAGHPRRDVEEEGRVHHAGAPMHCNEALTAGTCSPAH</sequence>
<keyword evidence="2" id="KW-1185">Reference proteome</keyword>
<dbReference type="Proteomes" id="UP000297391">
    <property type="component" value="Unassembled WGS sequence"/>
</dbReference>
<evidence type="ECO:0000313" key="2">
    <source>
        <dbReference type="Proteomes" id="UP000297391"/>
    </source>
</evidence>
<accession>A0A4Z0AZK9</accession>
<dbReference type="EMBL" id="QUZU01000003">
    <property type="protein sequence ID" value="TFY91793.1"/>
    <property type="molecule type" value="Genomic_DNA"/>
</dbReference>
<proteinExistence type="predicted"/>
<comment type="caution">
    <text evidence="1">The sequence shown here is derived from an EMBL/GenBank/DDBJ whole genome shotgun (WGS) entry which is preliminary data.</text>
</comment>
<evidence type="ECO:0000313" key="1">
    <source>
        <dbReference type="EMBL" id="TFY91793.1"/>
    </source>
</evidence>
<dbReference type="AlphaFoldDB" id="A0A4Z0AZK9"/>
<organism evidence="1 2">
    <name type="scientific">Pseudomonas kairouanensis</name>
    <dbReference type="NCBI Taxonomy" id="2293832"/>
    <lineage>
        <taxon>Bacteria</taxon>
        <taxon>Pseudomonadati</taxon>
        <taxon>Pseudomonadota</taxon>
        <taxon>Gammaproteobacteria</taxon>
        <taxon>Pseudomonadales</taxon>
        <taxon>Pseudomonadaceae</taxon>
        <taxon>Pseudomonas</taxon>
    </lineage>
</organism>
<protein>
    <submittedName>
        <fullName evidence="1">Uncharacterized protein</fullName>
    </submittedName>
</protein>
<name>A0A4Z0AZK9_9PSED</name>
<reference evidence="1 2" key="1">
    <citation type="journal article" date="2019" name="Syst. Appl. Microbiol.">
        <title>New species of pathogenic Pseudomonas isolated from citrus in Tunisia: Proposal of Pseudomonas kairouanensis sp. nov. and Pseudomonas nabeulensis sp. nov.</title>
        <authorList>
            <person name="Oueslati M."/>
            <person name="Mulet M."/>
            <person name="Gomila M."/>
            <person name="Berge O."/>
            <person name="Hajlaoui M.R."/>
            <person name="Lalucat J."/>
            <person name="Sadfi-Zouaoui N."/>
            <person name="Garcia-Valdes E."/>
        </authorList>
    </citation>
    <scope>NUCLEOTIDE SEQUENCE [LARGE SCALE GENOMIC DNA]</scope>
    <source>
        <strain evidence="1 2">KC12</strain>
    </source>
</reference>